<dbReference type="Proteomes" id="UP000694408">
    <property type="component" value="Unplaced"/>
</dbReference>
<proteinExistence type="predicted"/>
<evidence type="ECO:0000256" key="1">
    <source>
        <dbReference type="SAM" id="MobiDB-lite"/>
    </source>
</evidence>
<keyword evidence="3" id="KW-1185">Reference proteome</keyword>
<reference evidence="2" key="1">
    <citation type="submission" date="2025-08" db="UniProtKB">
        <authorList>
            <consortium name="Ensembl"/>
        </authorList>
    </citation>
    <scope>IDENTIFICATION</scope>
</reference>
<sequence length="291" mass="31258">MEPGAAGLSRDFQDFQAPSLAPGEGKQGWIRGCQRAIVGFGAGQGGRGRPWNSLPTAPLREPRGSVDFSHLIKEENSPGSRLTFPGLRSRPANSGLCVRALVILGPMLGWKKSLDKTASRNLLPEEFNCPSLRSNKIPKSGPLVFQRENCRAWIRVEVHFLGCWEFPCPNICPWQVFHVPYAPCVPCSPCAPCVSRSPCTPCSPCAPCAPCVPCSPCAPCSPCSPWAPHAPHVPCAPWAPWTPYSPCCPCVPYALYAPWSPHAPHVPCGPCAPCSPCSPCAPWSPHAPQVP</sequence>
<name>A0A8C5IJ99_JUNHY</name>
<accession>A0A8C5IJ99</accession>
<dbReference type="AlphaFoldDB" id="A0A8C5IJ99"/>
<organism evidence="2 3">
    <name type="scientific">Junco hyemalis</name>
    <name type="common">Dark-eyed junco</name>
    <dbReference type="NCBI Taxonomy" id="40217"/>
    <lineage>
        <taxon>Eukaryota</taxon>
        <taxon>Metazoa</taxon>
        <taxon>Chordata</taxon>
        <taxon>Craniata</taxon>
        <taxon>Vertebrata</taxon>
        <taxon>Euteleostomi</taxon>
        <taxon>Archelosauria</taxon>
        <taxon>Archosauria</taxon>
        <taxon>Dinosauria</taxon>
        <taxon>Saurischia</taxon>
        <taxon>Theropoda</taxon>
        <taxon>Coelurosauria</taxon>
        <taxon>Aves</taxon>
        <taxon>Neognathae</taxon>
        <taxon>Neoaves</taxon>
        <taxon>Telluraves</taxon>
        <taxon>Australaves</taxon>
        <taxon>Passeriformes</taxon>
        <taxon>Passerellidae</taxon>
        <taxon>Junco</taxon>
    </lineage>
</organism>
<evidence type="ECO:0000313" key="3">
    <source>
        <dbReference type="Proteomes" id="UP000694408"/>
    </source>
</evidence>
<feature type="region of interest" description="Disordered" evidence="1">
    <location>
        <begin position="1"/>
        <end position="27"/>
    </location>
</feature>
<reference evidence="2" key="2">
    <citation type="submission" date="2025-09" db="UniProtKB">
        <authorList>
            <consortium name="Ensembl"/>
        </authorList>
    </citation>
    <scope>IDENTIFICATION</scope>
</reference>
<evidence type="ECO:0000313" key="2">
    <source>
        <dbReference type="Ensembl" id="ENSJHYP00000005216.1"/>
    </source>
</evidence>
<protein>
    <submittedName>
        <fullName evidence="2">Uncharacterized protein</fullName>
    </submittedName>
</protein>
<dbReference type="Ensembl" id="ENSJHYT00000006410.1">
    <property type="protein sequence ID" value="ENSJHYP00000005216.1"/>
    <property type="gene ID" value="ENSJHYG00000004277.1"/>
</dbReference>